<organism evidence="2 3">
    <name type="scientific">Heterorhabditis bacteriophora</name>
    <name type="common">Entomopathogenic nematode worm</name>
    <dbReference type="NCBI Taxonomy" id="37862"/>
    <lineage>
        <taxon>Eukaryota</taxon>
        <taxon>Metazoa</taxon>
        <taxon>Ecdysozoa</taxon>
        <taxon>Nematoda</taxon>
        <taxon>Chromadorea</taxon>
        <taxon>Rhabditida</taxon>
        <taxon>Rhabditina</taxon>
        <taxon>Rhabditomorpha</taxon>
        <taxon>Strongyloidea</taxon>
        <taxon>Heterorhabditidae</taxon>
        <taxon>Heterorhabditis</taxon>
    </lineage>
</organism>
<keyword evidence="1" id="KW-1133">Transmembrane helix</keyword>
<name>A0A1I7X1K8_HETBA</name>
<sequence length="69" mass="8336">MFSTKCLLFTLHVHMTNLYIIIVAVVIDFLFKKNGFFHIVILLFAHLVLFIIFHCFRLFLYQVYCDMFI</sequence>
<evidence type="ECO:0000313" key="3">
    <source>
        <dbReference type="WBParaSite" id="Hba_11284"/>
    </source>
</evidence>
<feature type="transmembrane region" description="Helical" evidence="1">
    <location>
        <begin position="36"/>
        <end position="60"/>
    </location>
</feature>
<protein>
    <submittedName>
        <fullName evidence="3">7TM_GPCR_Srx domain-containing protein</fullName>
    </submittedName>
</protein>
<dbReference type="WBParaSite" id="Hba_11284">
    <property type="protein sequence ID" value="Hba_11284"/>
    <property type="gene ID" value="Hba_11284"/>
</dbReference>
<evidence type="ECO:0000256" key="1">
    <source>
        <dbReference type="SAM" id="Phobius"/>
    </source>
</evidence>
<proteinExistence type="predicted"/>
<dbReference type="AlphaFoldDB" id="A0A1I7X1K8"/>
<feature type="transmembrane region" description="Helical" evidence="1">
    <location>
        <begin position="7"/>
        <end position="30"/>
    </location>
</feature>
<dbReference type="Proteomes" id="UP000095283">
    <property type="component" value="Unplaced"/>
</dbReference>
<reference evidence="3" key="1">
    <citation type="submission" date="2016-11" db="UniProtKB">
        <authorList>
            <consortium name="WormBaseParasite"/>
        </authorList>
    </citation>
    <scope>IDENTIFICATION</scope>
</reference>
<keyword evidence="2" id="KW-1185">Reference proteome</keyword>
<evidence type="ECO:0000313" key="2">
    <source>
        <dbReference type="Proteomes" id="UP000095283"/>
    </source>
</evidence>
<keyword evidence="1" id="KW-0812">Transmembrane</keyword>
<keyword evidence="1" id="KW-0472">Membrane</keyword>
<accession>A0A1I7X1K8</accession>